<sequence>MDFKVIQTKLGHSDINTTLNVYSHVNPKMKQFATEKFTNLIDGL</sequence>
<reference evidence="2 3" key="1">
    <citation type="submission" date="2019-04" db="EMBL/GenBank/DDBJ databases">
        <title>Genome sequencing of Clostridium botulinum Groups I-IV and Clostridium butyricum.</title>
        <authorList>
            <person name="Brunt J."/>
            <person name="Van Vliet A.H.M."/>
            <person name="Stringer S.C."/>
            <person name="Carter A.T."/>
            <person name="Peck M.W."/>
        </authorList>
    </citation>
    <scope>NUCLEOTIDE SEQUENCE [LARGE SCALE GENOMIC DNA]</scope>
    <source>
        <strain evidence="2 3">IFR 18/094</strain>
    </source>
</reference>
<dbReference type="Gene3D" id="1.10.443.10">
    <property type="entry name" value="Intergrase catalytic core"/>
    <property type="match status" value="1"/>
</dbReference>
<comment type="caution">
    <text evidence="2">The sequence shown here is derived from an EMBL/GenBank/DDBJ whole genome shotgun (WGS) entry which is preliminary data.</text>
</comment>
<dbReference type="EMBL" id="SXDP01000001">
    <property type="protein sequence ID" value="NEZ45728.1"/>
    <property type="molecule type" value="Genomic_DNA"/>
</dbReference>
<evidence type="ECO:0000256" key="1">
    <source>
        <dbReference type="ARBA" id="ARBA00023172"/>
    </source>
</evidence>
<evidence type="ECO:0000313" key="2">
    <source>
        <dbReference type="EMBL" id="NEZ45728.1"/>
    </source>
</evidence>
<protein>
    <submittedName>
        <fullName evidence="2">Integrase</fullName>
    </submittedName>
</protein>
<dbReference type="InterPro" id="IPR011010">
    <property type="entry name" value="DNA_brk_join_enz"/>
</dbReference>
<keyword evidence="3" id="KW-1185">Reference proteome</keyword>
<accession>A0A6M0R924</accession>
<evidence type="ECO:0000313" key="3">
    <source>
        <dbReference type="Proteomes" id="UP000473885"/>
    </source>
</evidence>
<keyword evidence="1" id="KW-0233">DNA recombination</keyword>
<gene>
    <name evidence="2" type="ORF">FDF74_00720</name>
</gene>
<organism evidence="2 3">
    <name type="scientific">Clostridium niameyense</name>
    <dbReference type="NCBI Taxonomy" id="1622073"/>
    <lineage>
        <taxon>Bacteria</taxon>
        <taxon>Bacillati</taxon>
        <taxon>Bacillota</taxon>
        <taxon>Clostridia</taxon>
        <taxon>Eubacteriales</taxon>
        <taxon>Clostridiaceae</taxon>
        <taxon>Clostridium</taxon>
    </lineage>
</organism>
<dbReference type="GO" id="GO:0006310">
    <property type="term" value="P:DNA recombination"/>
    <property type="evidence" value="ECO:0007669"/>
    <property type="project" value="UniProtKB-KW"/>
</dbReference>
<dbReference type="Proteomes" id="UP000473885">
    <property type="component" value="Unassembled WGS sequence"/>
</dbReference>
<dbReference type="GO" id="GO:0003677">
    <property type="term" value="F:DNA binding"/>
    <property type="evidence" value="ECO:0007669"/>
    <property type="project" value="InterPro"/>
</dbReference>
<dbReference type="AlphaFoldDB" id="A0A6M0R924"/>
<dbReference type="GO" id="GO:0015074">
    <property type="term" value="P:DNA integration"/>
    <property type="evidence" value="ECO:0007669"/>
    <property type="project" value="InterPro"/>
</dbReference>
<name>A0A6M0R924_9CLOT</name>
<dbReference type="InterPro" id="IPR013762">
    <property type="entry name" value="Integrase-like_cat_sf"/>
</dbReference>
<dbReference type="SUPFAM" id="SSF56349">
    <property type="entry name" value="DNA breaking-rejoining enzymes"/>
    <property type="match status" value="1"/>
</dbReference>
<proteinExistence type="predicted"/>